<name>A0ACC2ARC4_DIPCM</name>
<evidence type="ECO:0000313" key="1">
    <source>
        <dbReference type="EMBL" id="KAJ7520098.1"/>
    </source>
</evidence>
<organism evidence="1 2">
    <name type="scientific">Diphasiastrum complanatum</name>
    <name type="common">Issler's clubmoss</name>
    <name type="synonym">Lycopodium complanatum</name>
    <dbReference type="NCBI Taxonomy" id="34168"/>
    <lineage>
        <taxon>Eukaryota</taxon>
        <taxon>Viridiplantae</taxon>
        <taxon>Streptophyta</taxon>
        <taxon>Embryophyta</taxon>
        <taxon>Tracheophyta</taxon>
        <taxon>Lycopodiopsida</taxon>
        <taxon>Lycopodiales</taxon>
        <taxon>Lycopodiaceae</taxon>
        <taxon>Lycopodioideae</taxon>
        <taxon>Diphasiastrum</taxon>
    </lineage>
</organism>
<comment type="caution">
    <text evidence="1">The sequence shown here is derived from an EMBL/GenBank/DDBJ whole genome shotgun (WGS) entry which is preliminary data.</text>
</comment>
<accession>A0ACC2ARC4</accession>
<sequence length="357" mass="39882">MAIQSFPFALSVGSSIYSCTNVAAPAAAAAALDGRSTFLGFQDCLPKLWQESGGFRSVTSASSSGISQKQGRKHGSCNPGTMSFCEESMTQSCFTCGSLFVSKIGVYPQQQRQNVRPTIITTRTKCLSSSVEVDQEIVDDGSTSERVSEEPLTNSVSVKKTLRPLRLAPKPPMRKISVESPIKDEKILDSSSEAALKMESARVTSPSETFTPFQSPEALPKESRRGKIGRRSQMDEFLELRSELKDDQASKDLISLISYIRFVLHVKHDAGQRLEPKDESLIREKLLPYHPEREEKLEKGVQYIKVDWHPEFQTRCFFIARDDGSFLDFSFRKCILQFGQQTVGLGIARRLLDLVFF</sequence>
<protein>
    <submittedName>
        <fullName evidence="1">Uncharacterized protein</fullName>
    </submittedName>
</protein>
<reference evidence="2" key="1">
    <citation type="journal article" date="2024" name="Proc. Natl. Acad. Sci. U.S.A.">
        <title>Extraordinary preservation of gene collinearity over three hundred million years revealed in homosporous lycophytes.</title>
        <authorList>
            <person name="Li C."/>
            <person name="Wickell D."/>
            <person name="Kuo L.Y."/>
            <person name="Chen X."/>
            <person name="Nie B."/>
            <person name="Liao X."/>
            <person name="Peng D."/>
            <person name="Ji J."/>
            <person name="Jenkins J."/>
            <person name="Williams M."/>
            <person name="Shu S."/>
            <person name="Plott C."/>
            <person name="Barry K."/>
            <person name="Rajasekar S."/>
            <person name="Grimwood J."/>
            <person name="Han X."/>
            <person name="Sun S."/>
            <person name="Hou Z."/>
            <person name="He W."/>
            <person name="Dai G."/>
            <person name="Sun C."/>
            <person name="Schmutz J."/>
            <person name="Leebens-Mack J.H."/>
            <person name="Li F.W."/>
            <person name="Wang L."/>
        </authorList>
    </citation>
    <scope>NUCLEOTIDE SEQUENCE [LARGE SCALE GENOMIC DNA]</scope>
    <source>
        <strain evidence="2">cv. PW_Plant_1</strain>
    </source>
</reference>
<evidence type="ECO:0000313" key="2">
    <source>
        <dbReference type="Proteomes" id="UP001162992"/>
    </source>
</evidence>
<proteinExistence type="predicted"/>
<keyword evidence="2" id="KW-1185">Reference proteome</keyword>
<dbReference type="EMBL" id="CM055111">
    <property type="protein sequence ID" value="KAJ7520098.1"/>
    <property type="molecule type" value="Genomic_DNA"/>
</dbReference>
<dbReference type="Proteomes" id="UP001162992">
    <property type="component" value="Chromosome 20"/>
</dbReference>
<gene>
    <name evidence="1" type="ORF">O6H91_20G066300</name>
</gene>